<accession>K6WQK8</accession>
<dbReference type="Pfam" id="PF19348">
    <property type="entry name" value="DUF5926"/>
    <property type="match status" value="1"/>
</dbReference>
<protein>
    <recommendedName>
        <fullName evidence="1">DUF5926 domain-containing protein</fullName>
    </recommendedName>
</protein>
<dbReference type="Proteomes" id="UP000008363">
    <property type="component" value="Unassembled WGS sequence"/>
</dbReference>
<organism evidence="2 3">
    <name type="scientific">Gordonia rhizosphera NBRC 16068</name>
    <dbReference type="NCBI Taxonomy" id="1108045"/>
    <lineage>
        <taxon>Bacteria</taxon>
        <taxon>Bacillati</taxon>
        <taxon>Actinomycetota</taxon>
        <taxon>Actinomycetes</taxon>
        <taxon>Mycobacteriales</taxon>
        <taxon>Gordoniaceae</taxon>
        <taxon>Gordonia</taxon>
    </lineage>
</organism>
<sequence length="49" mass="5753">DNELHHEEWSDGLNQFDEWLTEALEETGDLNTAELRSRDGIRGRQVTLR</sequence>
<keyword evidence="3" id="KW-1185">Reference proteome</keyword>
<dbReference type="EMBL" id="BAHC01000041">
    <property type="protein sequence ID" value="GAB88799.1"/>
    <property type="molecule type" value="Genomic_DNA"/>
</dbReference>
<feature type="non-terminal residue" evidence="2">
    <location>
        <position position="1"/>
    </location>
</feature>
<name>K6WQK8_9ACTN</name>
<dbReference type="InterPro" id="IPR045970">
    <property type="entry name" value="DUF5926"/>
</dbReference>
<reference evidence="2 3" key="1">
    <citation type="submission" date="2012-08" db="EMBL/GenBank/DDBJ databases">
        <title>Whole genome shotgun sequence of Gordonia rhizosphera NBRC 16068.</title>
        <authorList>
            <person name="Takarada H."/>
            <person name="Isaki S."/>
            <person name="Hosoyama A."/>
            <person name="Tsuchikane K."/>
            <person name="Katsumata H."/>
            <person name="Baba S."/>
            <person name="Ohji S."/>
            <person name="Yamazaki S."/>
            <person name="Fujita N."/>
        </authorList>
    </citation>
    <scope>NUCLEOTIDE SEQUENCE [LARGE SCALE GENOMIC DNA]</scope>
    <source>
        <strain evidence="2 3">NBRC 16068</strain>
    </source>
</reference>
<proteinExistence type="predicted"/>
<evidence type="ECO:0000313" key="3">
    <source>
        <dbReference type="Proteomes" id="UP000008363"/>
    </source>
</evidence>
<dbReference type="RefSeq" id="WP_006330475.1">
    <property type="nucleotide sequence ID" value="NZ_BAHC01000041.1"/>
</dbReference>
<evidence type="ECO:0000259" key="1">
    <source>
        <dbReference type="Pfam" id="PF19348"/>
    </source>
</evidence>
<comment type="caution">
    <text evidence="2">The sequence shown here is derived from an EMBL/GenBank/DDBJ whole genome shotgun (WGS) entry which is preliminary data.</text>
</comment>
<dbReference type="AlphaFoldDB" id="K6WQK8"/>
<gene>
    <name evidence="2" type="ORF">GORHZ_041_00010</name>
</gene>
<evidence type="ECO:0000313" key="2">
    <source>
        <dbReference type="EMBL" id="GAB88799.1"/>
    </source>
</evidence>
<feature type="domain" description="DUF5926" evidence="1">
    <location>
        <begin position="2"/>
        <end position="49"/>
    </location>
</feature>